<dbReference type="AlphaFoldDB" id="A0A432XJW1"/>
<reference evidence="3" key="1">
    <citation type="journal article" date="2018" name="Front. Microbiol.">
        <title>Genome-Based Analysis Reveals the Taxonomy and Diversity of the Family Idiomarinaceae.</title>
        <authorList>
            <person name="Liu Y."/>
            <person name="Lai Q."/>
            <person name="Shao Z."/>
        </authorList>
    </citation>
    <scope>NUCLEOTIDE SEQUENCE [LARGE SCALE GENOMIC DNA]</scope>
    <source>
        <strain evidence="3">SW15</strain>
    </source>
</reference>
<gene>
    <name evidence="2" type="ORF">CWE21_05840</name>
</gene>
<feature type="compositionally biased region" description="Gly residues" evidence="1">
    <location>
        <begin position="76"/>
        <end position="88"/>
    </location>
</feature>
<sequence>MNNPLAGTDPSGYLWCGTGALEKAECNDERKHKRRDSGSVGFRAAETYWVHRGSAASNGARHSPRSAANGERERGAIGGPGEGGGGGRHTSDIEKELGGSLFEATEDGWTLNWSENVTREDKSDLVGQSEDSFYVGLVDELTRQAQNLKNAKVDPSDTNDNFLIQGLNSSAFRKYTMTSDVYENYTQVSGEIVYSLRNVNTNETRFLRRENISGRENIFRSATLRSVDFKGFVGVANLPRGTQPQTYLYLRQMQRSVGKNIIKLNVGGN</sequence>
<proteinExistence type="predicted"/>
<feature type="region of interest" description="Disordered" evidence="1">
    <location>
        <begin position="53"/>
        <end position="93"/>
    </location>
</feature>
<protein>
    <submittedName>
        <fullName evidence="2">Uncharacterized protein</fullName>
    </submittedName>
</protein>
<keyword evidence="3" id="KW-1185">Reference proteome</keyword>
<name>A0A432XJW1_9GAMM</name>
<dbReference type="Proteomes" id="UP000286678">
    <property type="component" value="Unassembled WGS sequence"/>
</dbReference>
<dbReference type="EMBL" id="PIPT01000003">
    <property type="protein sequence ID" value="RUO48877.1"/>
    <property type="molecule type" value="Genomic_DNA"/>
</dbReference>
<evidence type="ECO:0000313" key="2">
    <source>
        <dbReference type="EMBL" id="RUO48877.1"/>
    </source>
</evidence>
<evidence type="ECO:0000256" key="1">
    <source>
        <dbReference type="SAM" id="MobiDB-lite"/>
    </source>
</evidence>
<accession>A0A432XJW1</accession>
<evidence type="ECO:0000313" key="3">
    <source>
        <dbReference type="Proteomes" id="UP000286678"/>
    </source>
</evidence>
<comment type="caution">
    <text evidence="2">The sequence shown here is derived from an EMBL/GenBank/DDBJ whole genome shotgun (WGS) entry which is preliminary data.</text>
</comment>
<organism evidence="2 3">
    <name type="scientific">Pseudidiomarina aquimaris</name>
    <dbReference type="NCBI Taxonomy" id="641841"/>
    <lineage>
        <taxon>Bacteria</taxon>
        <taxon>Pseudomonadati</taxon>
        <taxon>Pseudomonadota</taxon>
        <taxon>Gammaproteobacteria</taxon>
        <taxon>Alteromonadales</taxon>
        <taxon>Idiomarinaceae</taxon>
        <taxon>Pseudidiomarina</taxon>
    </lineage>
</organism>